<accession>A0ABR0WQE8</accession>
<name>A0ABR0WQE8_REHGL</name>
<comment type="caution">
    <text evidence="1">The sequence shown here is derived from an EMBL/GenBank/DDBJ whole genome shotgun (WGS) entry which is preliminary data.</text>
</comment>
<evidence type="ECO:0000313" key="1">
    <source>
        <dbReference type="EMBL" id="KAK6149677.1"/>
    </source>
</evidence>
<keyword evidence="2" id="KW-1185">Reference proteome</keyword>
<dbReference type="Gene3D" id="3.10.450.50">
    <property type="match status" value="1"/>
</dbReference>
<dbReference type="InterPro" id="IPR032710">
    <property type="entry name" value="NTF2-like_dom_sf"/>
</dbReference>
<gene>
    <name evidence="1" type="ORF">DH2020_017202</name>
</gene>
<proteinExistence type="predicted"/>
<evidence type="ECO:0000313" key="2">
    <source>
        <dbReference type="Proteomes" id="UP001318860"/>
    </source>
</evidence>
<organism evidence="1 2">
    <name type="scientific">Rehmannia glutinosa</name>
    <name type="common">Chinese foxglove</name>
    <dbReference type="NCBI Taxonomy" id="99300"/>
    <lineage>
        <taxon>Eukaryota</taxon>
        <taxon>Viridiplantae</taxon>
        <taxon>Streptophyta</taxon>
        <taxon>Embryophyta</taxon>
        <taxon>Tracheophyta</taxon>
        <taxon>Spermatophyta</taxon>
        <taxon>Magnoliopsida</taxon>
        <taxon>eudicotyledons</taxon>
        <taxon>Gunneridae</taxon>
        <taxon>Pentapetalae</taxon>
        <taxon>asterids</taxon>
        <taxon>lamiids</taxon>
        <taxon>Lamiales</taxon>
        <taxon>Orobanchaceae</taxon>
        <taxon>Rehmannieae</taxon>
        <taxon>Rehmannia</taxon>
    </lineage>
</organism>
<dbReference type="SUPFAM" id="SSF54427">
    <property type="entry name" value="NTF2-like"/>
    <property type="match status" value="1"/>
</dbReference>
<reference evidence="1 2" key="1">
    <citation type="journal article" date="2021" name="Comput. Struct. Biotechnol. J.">
        <title>De novo genome assembly of the potent medicinal plant Rehmannia glutinosa using nanopore technology.</title>
        <authorList>
            <person name="Ma L."/>
            <person name="Dong C."/>
            <person name="Song C."/>
            <person name="Wang X."/>
            <person name="Zheng X."/>
            <person name="Niu Y."/>
            <person name="Chen S."/>
            <person name="Feng W."/>
        </authorList>
    </citation>
    <scope>NUCLEOTIDE SEQUENCE [LARGE SCALE GENOMIC DNA]</scope>
    <source>
        <strain evidence="1">DH-2019</strain>
    </source>
</reference>
<dbReference type="PANTHER" id="PTHR33698">
    <property type="entry name" value="NUCLEAR TRANSPORT FACTOR 2 (NTF2)-LIKE PROTEIN"/>
    <property type="match status" value="1"/>
</dbReference>
<dbReference type="EMBL" id="JABTTQ020000009">
    <property type="protein sequence ID" value="KAK6149677.1"/>
    <property type="molecule type" value="Genomic_DNA"/>
</dbReference>
<sequence length="223" mass="25101">MGSISLPSALVFCKMLKNSPKLVCTPKIAHDVNRDYSSKLSYSISQELGVSYKDNGSMRMVSCGAKDSGAQEENRALETVLKLYEAIKNRNVYEISDIIAEECLCVSNFVSAFKPFLGKKQVLGFFSSLMNNLGTDIEFVVQQTLDDGMVVGVTWKLEWNRVPLPLGKGFSLYMCHVYQGKVMIKNVEIFMEPVFHIEPLRLVSLQILVRLKIISFIKEASQR</sequence>
<dbReference type="Proteomes" id="UP001318860">
    <property type="component" value="Unassembled WGS sequence"/>
</dbReference>
<protein>
    <recommendedName>
        <fullName evidence="3">SnoaL-like domain-containing protein</fullName>
    </recommendedName>
</protein>
<evidence type="ECO:0008006" key="3">
    <source>
        <dbReference type="Google" id="ProtNLM"/>
    </source>
</evidence>
<dbReference type="PANTHER" id="PTHR33698:SF6">
    <property type="entry name" value="TRANSMEMBRANE PROTEIN"/>
    <property type="match status" value="1"/>
</dbReference>